<sequence length="68" mass="8404">MCKFYLYMETKILIRLNIFDPEDLWKTHGRLIKLLKDFWKTYGRLLEDFDLGGKPKLFQNLDMNHKFY</sequence>
<evidence type="ECO:0000313" key="1">
    <source>
        <dbReference type="EMBL" id="CAF2272708.1"/>
    </source>
</evidence>
<dbReference type="AlphaFoldDB" id="A0A817B4A6"/>
<name>A0A817B4A6_BRANA</name>
<protein>
    <submittedName>
        <fullName evidence="1">(rape) hypothetical protein</fullName>
    </submittedName>
</protein>
<proteinExistence type="predicted"/>
<dbReference type="EMBL" id="HG994358">
    <property type="protein sequence ID" value="CAF2272708.1"/>
    <property type="molecule type" value="Genomic_DNA"/>
</dbReference>
<organism evidence="1">
    <name type="scientific">Brassica napus</name>
    <name type="common">Rape</name>
    <dbReference type="NCBI Taxonomy" id="3708"/>
    <lineage>
        <taxon>Eukaryota</taxon>
        <taxon>Viridiplantae</taxon>
        <taxon>Streptophyta</taxon>
        <taxon>Embryophyta</taxon>
        <taxon>Tracheophyta</taxon>
        <taxon>Spermatophyta</taxon>
        <taxon>Magnoliopsida</taxon>
        <taxon>eudicotyledons</taxon>
        <taxon>Gunneridae</taxon>
        <taxon>Pentapetalae</taxon>
        <taxon>rosids</taxon>
        <taxon>malvids</taxon>
        <taxon>Brassicales</taxon>
        <taxon>Brassicaceae</taxon>
        <taxon>Brassiceae</taxon>
        <taxon>Brassica</taxon>
    </lineage>
</organism>
<dbReference type="Proteomes" id="UP001295469">
    <property type="component" value="Chromosome A04"/>
</dbReference>
<accession>A0A817B4A6</accession>
<gene>
    <name evidence="1" type="ORF">DARMORV10_A04P12120.1</name>
</gene>
<reference evidence="1" key="1">
    <citation type="submission" date="2021-01" db="EMBL/GenBank/DDBJ databases">
        <authorList>
            <consortium name="Genoscope - CEA"/>
            <person name="William W."/>
        </authorList>
    </citation>
    <scope>NUCLEOTIDE SEQUENCE</scope>
</reference>